<organism evidence="1 2">
    <name type="scientific">Kineococcus xinjiangensis</name>
    <dbReference type="NCBI Taxonomy" id="512762"/>
    <lineage>
        <taxon>Bacteria</taxon>
        <taxon>Bacillati</taxon>
        <taxon>Actinomycetota</taxon>
        <taxon>Actinomycetes</taxon>
        <taxon>Kineosporiales</taxon>
        <taxon>Kineosporiaceae</taxon>
        <taxon>Kineococcus</taxon>
    </lineage>
</organism>
<accession>A0A2S6IPR6</accession>
<proteinExistence type="predicted"/>
<name>A0A2S6IPR6_9ACTN</name>
<dbReference type="InterPro" id="IPR043519">
    <property type="entry name" value="NT_sf"/>
</dbReference>
<evidence type="ECO:0000313" key="2">
    <source>
        <dbReference type="Proteomes" id="UP000239485"/>
    </source>
</evidence>
<evidence type="ECO:0008006" key="3">
    <source>
        <dbReference type="Google" id="ProtNLM"/>
    </source>
</evidence>
<reference evidence="1 2" key="1">
    <citation type="submission" date="2018-02" db="EMBL/GenBank/DDBJ databases">
        <title>Genomic Encyclopedia of Archaeal and Bacterial Type Strains, Phase II (KMG-II): from individual species to whole genera.</title>
        <authorList>
            <person name="Goeker M."/>
        </authorList>
    </citation>
    <scope>NUCLEOTIDE SEQUENCE [LARGE SCALE GENOMIC DNA]</scope>
    <source>
        <strain evidence="1 2">DSM 22857</strain>
    </source>
</reference>
<dbReference type="Proteomes" id="UP000239485">
    <property type="component" value="Unassembled WGS sequence"/>
</dbReference>
<dbReference type="RefSeq" id="WP_104432521.1">
    <property type="nucleotide sequence ID" value="NZ_PTJD01000005.1"/>
</dbReference>
<dbReference type="AlphaFoldDB" id="A0A2S6IPR6"/>
<protein>
    <recommendedName>
        <fullName evidence="3">Streptomycin adenylyltransferase</fullName>
    </recommendedName>
</protein>
<keyword evidence="2" id="KW-1185">Reference proteome</keyword>
<dbReference type="Gene3D" id="3.30.460.10">
    <property type="entry name" value="Beta Polymerase, domain 2"/>
    <property type="match status" value="1"/>
</dbReference>
<sequence length="270" mass="28923">MTTAQQPGLRRLDELAGHLATRGEVVAVLGLGSAGRELERFDEHSDLDVFVVVEDGAAKQRYLGDGSWLAAPCAVVFSFANTADGRKALYADGLFVEYAVFTADELASIPYTGARAVWARADAPRDLTRGRAPGPRGDDTVEFHLNEALTNLLVGMHRELRGERLAACRFIQSFAVDRILDLLRLSRPAPSGTATPGADPFEPSRRVELAHPADELPLARLVPGYDANPAAARAALEWLRARFDVDAALAAAVEELLQRAAARPSASAAG</sequence>
<dbReference type="OrthoDB" id="383876at2"/>
<comment type="caution">
    <text evidence="1">The sequence shown here is derived from an EMBL/GenBank/DDBJ whole genome shotgun (WGS) entry which is preliminary data.</text>
</comment>
<evidence type="ECO:0000313" key="1">
    <source>
        <dbReference type="EMBL" id="PPK96165.1"/>
    </source>
</evidence>
<dbReference type="EMBL" id="PTJD01000005">
    <property type="protein sequence ID" value="PPK96165.1"/>
    <property type="molecule type" value="Genomic_DNA"/>
</dbReference>
<gene>
    <name evidence="1" type="ORF">CLV92_105267</name>
</gene>